<dbReference type="PROSITE" id="PS50850">
    <property type="entry name" value="MFS"/>
    <property type="match status" value="1"/>
</dbReference>
<dbReference type="InterPro" id="IPR020846">
    <property type="entry name" value="MFS_dom"/>
</dbReference>
<feature type="transmembrane region" description="Helical" evidence="9">
    <location>
        <begin position="367"/>
        <end position="389"/>
    </location>
</feature>
<dbReference type="PANTHER" id="PTHR23517">
    <property type="entry name" value="RESISTANCE PROTEIN MDTM, PUTATIVE-RELATED-RELATED"/>
    <property type="match status" value="1"/>
</dbReference>
<dbReference type="CDD" id="cd17346">
    <property type="entry name" value="MFS_DtpA_like"/>
    <property type="match status" value="1"/>
</dbReference>
<keyword evidence="7 9" id="KW-0472">Membrane</keyword>
<evidence type="ECO:0000256" key="5">
    <source>
        <dbReference type="ARBA" id="ARBA00022692"/>
    </source>
</evidence>
<dbReference type="InterPro" id="IPR050171">
    <property type="entry name" value="MFS_Transporters"/>
</dbReference>
<evidence type="ECO:0000256" key="4">
    <source>
        <dbReference type="ARBA" id="ARBA00022475"/>
    </source>
</evidence>
<comment type="subcellular location">
    <subcellularLocation>
        <location evidence="1">Cell membrane</location>
        <topology evidence="1">Multi-pass membrane protein</topology>
    </subcellularLocation>
    <subcellularLocation>
        <location evidence="8">Membrane</location>
        <topology evidence="8">Multi-pass membrane protein</topology>
    </subcellularLocation>
</comment>
<gene>
    <name evidence="11" type="ORF">ATY39_12865</name>
</gene>
<feature type="transmembrane region" description="Helical" evidence="9">
    <location>
        <begin position="97"/>
        <end position="128"/>
    </location>
</feature>
<feature type="transmembrane region" description="Helical" evidence="9">
    <location>
        <begin position="290"/>
        <end position="307"/>
    </location>
</feature>
<proteinExistence type="inferred from homology"/>
<keyword evidence="4" id="KW-1003">Cell membrane</keyword>
<feature type="transmembrane region" description="Helical" evidence="9">
    <location>
        <begin position="260"/>
        <end position="278"/>
    </location>
</feature>
<dbReference type="KEGG" id="rst:ATY39_12865"/>
<protein>
    <submittedName>
        <fullName evidence="11">Peptide transporter</fullName>
    </submittedName>
</protein>
<feature type="transmembrane region" description="Helical" evidence="9">
    <location>
        <begin position="35"/>
        <end position="52"/>
    </location>
</feature>
<keyword evidence="3 8" id="KW-0813">Transport</keyword>
<dbReference type="OrthoDB" id="9772725at2"/>
<feature type="transmembrane region" description="Helical" evidence="9">
    <location>
        <begin position="465"/>
        <end position="487"/>
    </location>
</feature>
<keyword evidence="6 9" id="KW-1133">Transmembrane helix</keyword>
<evidence type="ECO:0000313" key="11">
    <source>
        <dbReference type="EMBL" id="AMX00220.1"/>
    </source>
</evidence>
<feature type="transmembrane region" description="Helical" evidence="9">
    <location>
        <begin position="183"/>
        <end position="201"/>
    </location>
</feature>
<evidence type="ECO:0000259" key="10">
    <source>
        <dbReference type="PROSITE" id="PS50850"/>
    </source>
</evidence>
<dbReference type="STRING" id="241244.ATY39_12865"/>
<evidence type="ECO:0000256" key="7">
    <source>
        <dbReference type="ARBA" id="ARBA00023136"/>
    </source>
</evidence>
<dbReference type="InterPro" id="IPR036259">
    <property type="entry name" value="MFS_trans_sf"/>
</dbReference>
<dbReference type="SUPFAM" id="SSF103473">
    <property type="entry name" value="MFS general substrate transporter"/>
    <property type="match status" value="2"/>
</dbReference>
<evidence type="ECO:0000313" key="12">
    <source>
        <dbReference type="Proteomes" id="UP000076021"/>
    </source>
</evidence>
<reference evidence="12" key="2">
    <citation type="submission" date="2016-03" db="EMBL/GenBank/DDBJ databases">
        <authorList>
            <person name="Ploux O."/>
        </authorList>
    </citation>
    <scope>NUCLEOTIDE SEQUENCE [LARGE SCALE GENOMIC DNA]</scope>
    <source>
        <strain evidence="12">PP9</strain>
    </source>
</reference>
<dbReference type="PROSITE" id="PS01022">
    <property type="entry name" value="PTR2_1"/>
    <property type="match status" value="1"/>
</dbReference>
<dbReference type="Proteomes" id="UP000076021">
    <property type="component" value="Chromosome"/>
</dbReference>
<dbReference type="GO" id="GO:0042937">
    <property type="term" value="F:tripeptide transmembrane transporter activity"/>
    <property type="evidence" value="ECO:0007669"/>
    <property type="project" value="UniProtKB-ARBA"/>
</dbReference>
<feature type="transmembrane region" description="Helical" evidence="9">
    <location>
        <begin position="158"/>
        <end position="177"/>
    </location>
</feature>
<feature type="transmembrane region" description="Helical" evidence="9">
    <location>
        <begin position="64"/>
        <end position="85"/>
    </location>
</feature>
<feature type="domain" description="Major facilitator superfamily (MFS) profile" evidence="10">
    <location>
        <begin position="1"/>
        <end position="208"/>
    </location>
</feature>
<keyword evidence="12" id="KW-1185">Reference proteome</keyword>
<dbReference type="Gene3D" id="1.20.1250.20">
    <property type="entry name" value="MFS general substrate transporter like domains"/>
    <property type="match status" value="1"/>
</dbReference>
<sequence length="495" mass="54053">MATREEIVNSVPQKGFFGHPKGLFSLFFTEFWERFSYYGMKAILIYFMYDTVTNGGLGIDKTTAASIMAIYGSLVYMSGIIGGWVADRLLGTRRTIFWGGILIIVGHICLAIPGGLPFLFTSMVFIILGTGLLKPNVSSLVGDIYAEDDNRRDAGFNIFYMGINAGAFIAPLIVGAVQKEYNYHVGFSIAAIGMALGLFFYTHKQKQKLGLAGMVPKNPLSAAERGKLTKNVLIAVIVLAILIAIAAMTGLLTIDSVVNFFTVIGLLAPICVFIWMFTSKKTKAEEKSHLLAYIPLFITGTMFWIIQEQGSTILATYVAERTNLKVGSFDIPASWFQSLNPLFIITMAPIFAAIWMKLGNRQPSTPIKFSFSLLFAGASFLIMIIPAISSGGTELISPWWIVISFFLVVVGELLMSPVGLSATTKLAPAAFAAQTMSLWFLTSTAAQALNAQFAKLFDKISEVQYFGFLGGASVALFIIMLILSPWISKKMGDIK</sequence>
<feature type="transmembrane region" description="Helical" evidence="9">
    <location>
        <begin position="335"/>
        <end position="355"/>
    </location>
</feature>
<evidence type="ECO:0000256" key="2">
    <source>
        <dbReference type="ARBA" id="ARBA00005982"/>
    </source>
</evidence>
<dbReference type="GO" id="GO:0015333">
    <property type="term" value="F:peptide:proton symporter activity"/>
    <property type="evidence" value="ECO:0007669"/>
    <property type="project" value="UniProtKB-ARBA"/>
</dbReference>
<comment type="similarity">
    <text evidence="2 8">Belongs to the major facilitator superfamily. Proton-dependent oligopeptide transporter (POT/PTR) (TC 2.A.17) family.</text>
</comment>
<dbReference type="GO" id="GO:0035443">
    <property type="term" value="P:tripeptide transmembrane transport"/>
    <property type="evidence" value="ECO:0007669"/>
    <property type="project" value="UniProtKB-ARBA"/>
</dbReference>
<dbReference type="InterPro" id="IPR005279">
    <property type="entry name" value="Dipep/tripep_permease"/>
</dbReference>
<dbReference type="InterPro" id="IPR000109">
    <property type="entry name" value="POT_fam"/>
</dbReference>
<organism evidence="11 12">
    <name type="scientific">Rummeliibacillus stabekisii</name>
    <dbReference type="NCBI Taxonomy" id="241244"/>
    <lineage>
        <taxon>Bacteria</taxon>
        <taxon>Bacillati</taxon>
        <taxon>Bacillota</taxon>
        <taxon>Bacilli</taxon>
        <taxon>Bacillales</taxon>
        <taxon>Caryophanaceae</taxon>
        <taxon>Rummeliibacillus</taxon>
    </lineage>
</organism>
<dbReference type="GO" id="GO:0005886">
    <property type="term" value="C:plasma membrane"/>
    <property type="evidence" value="ECO:0007669"/>
    <property type="project" value="UniProtKB-SubCell"/>
</dbReference>
<evidence type="ECO:0000256" key="6">
    <source>
        <dbReference type="ARBA" id="ARBA00022989"/>
    </source>
</evidence>
<dbReference type="PANTHER" id="PTHR23517:SF15">
    <property type="entry name" value="PROTON-DEPENDENT OLIGOPEPTIDE FAMILY TRANSPORT PROTEIN"/>
    <property type="match status" value="1"/>
</dbReference>
<dbReference type="RefSeq" id="WP_066790372.1">
    <property type="nucleotide sequence ID" value="NZ_CP014806.1"/>
</dbReference>
<name>A0A143HFJ6_9BACL</name>
<evidence type="ECO:0000256" key="9">
    <source>
        <dbReference type="SAM" id="Phobius"/>
    </source>
</evidence>
<dbReference type="AlphaFoldDB" id="A0A143HFJ6"/>
<feature type="transmembrane region" description="Helical" evidence="9">
    <location>
        <begin position="426"/>
        <end position="445"/>
    </location>
</feature>
<keyword evidence="5 8" id="KW-0812">Transmembrane</keyword>
<accession>A0A143HFJ6</accession>
<dbReference type="NCBIfam" id="TIGR00924">
    <property type="entry name" value="yjdL_sub1_fam"/>
    <property type="match status" value="1"/>
</dbReference>
<evidence type="ECO:0000256" key="1">
    <source>
        <dbReference type="ARBA" id="ARBA00004651"/>
    </source>
</evidence>
<dbReference type="PROSITE" id="PS01023">
    <property type="entry name" value="PTR2_2"/>
    <property type="match status" value="1"/>
</dbReference>
<evidence type="ECO:0000256" key="8">
    <source>
        <dbReference type="RuleBase" id="RU003755"/>
    </source>
</evidence>
<evidence type="ECO:0000256" key="3">
    <source>
        <dbReference type="ARBA" id="ARBA00022448"/>
    </source>
</evidence>
<dbReference type="Pfam" id="PF00854">
    <property type="entry name" value="PTR2"/>
    <property type="match status" value="1"/>
</dbReference>
<dbReference type="FunFam" id="1.20.1250.20:FF:000017">
    <property type="entry name" value="Dipeptide and tripeptide permease A"/>
    <property type="match status" value="1"/>
</dbReference>
<dbReference type="EMBL" id="CP014806">
    <property type="protein sequence ID" value="AMX00220.1"/>
    <property type="molecule type" value="Genomic_DNA"/>
</dbReference>
<feature type="transmembrane region" description="Helical" evidence="9">
    <location>
        <begin position="395"/>
        <end position="414"/>
    </location>
</feature>
<feature type="transmembrane region" description="Helical" evidence="9">
    <location>
        <begin position="232"/>
        <end position="254"/>
    </location>
</feature>
<reference evidence="11 12" key="1">
    <citation type="journal article" date="2016" name="Genome Announc.">
        <title>Whole-Genome Sequence of Rummeliibacillus stabekisii Strain PP9 Isolated from Antarctic Soil.</title>
        <authorList>
            <person name="da Mota F.F."/>
            <person name="Vollu R.E."/>
            <person name="Jurelevicius D."/>
            <person name="Seldin L."/>
        </authorList>
    </citation>
    <scope>NUCLEOTIDE SEQUENCE [LARGE SCALE GENOMIC DNA]</scope>
    <source>
        <strain evidence="11 12">PP9</strain>
    </source>
</reference>
<dbReference type="InterPro" id="IPR018456">
    <property type="entry name" value="PTR2_symporter_CS"/>
</dbReference>
<dbReference type="GO" id="GO:0071916">
    <property type="term" value="F:dipeptide transmembrane transporter activity"/>
    <property type="evidence" value="ECO:0007669"/>
    <property type="project" value="UniProtKB-ARBA"/>
</dbReference>